<dbReference type="PROSITE" id="PS50181">
    <property type="entry name" value="FBOX"/>
    <property type="match status" value="1"/>
</dbReference>
<keyword evidence="3" id="KW-1185">Reference proteome</keyword>
<sequence>MWTDGEDAVSSRKEFLNGLPPEVRVMVYKMLPNADVLNMRLVNRLVKKEIDEYMDFHIILDQSYRKFRQLCNFRIRSIKVNLLSRRINHGLHLSYPERVKKVIFDGLVSPANLMKILTLCKHVQELVFTHETLGFSDTPPVIRLWMKHAETLKCLELQAGDQADAIQTEIYLQAFPSKCIEHEVDLEQLKRMKLTDFRFRDDVLFLNTPVKNIIVDLISRQTKLQVFHFHSPGDLTWKQLKELVTINVETITDITINNLKAYRRSFLHRHADLILHPSRRADMECFSNCKKLKHLTLSCSPPPSMNPNQEEGIPLNLVNLQSLPSALETLYLRGFTFRMDEILTLTKYLPNLREFVLVDGGRIQYSVLINGFLRNCHSLEFLNVRPVIARGSSDSSWWKEIRALNLVFNYFMKVPFDIDDLDGLEARIRPEDRDWISTNILEDTPTTY</sequence>
<dbReference type="AlphaFoldDB" id="A0A8J2M2H8"/>
<dbReference type="InterPro" id="IPR001810">
    <property type="entry name" value="F-box_dom"/>
</dbReference>
<gene>
    <name evidence="2" type="ORF">AFUS01_LOCUS41792</name>
</gene>
<comment type="caution">
    <text evidence="2">The sequence shown here is derived from an EMBL/GenBank/DDBJ whole genome shotgun (WGS) entry which is preliminary data.</text>
</comment>
<accession>A0A8J2M2H8</accession>
<protein>
    <recommendedName>
        <fullName evidence="1">F-box domain-containing protein</fullName>
    </recommendedName>
</protein>
<feature type="domain" description="F-box" evidence="1">
    <location>
        <begin position="13"/>
        <end position="67"/>
    </location>
</feature>
<reference evidence="2" key="1">
    <citation type="submission" date="2021-06" db="EMBL/GenBank/DDBJ databases">
        <authorList>
            <person name="Hodson N. C."/>
            <person name="Mongue J. A."/>
            <person name="Jaron S. K."/>
        </authorList>
    </citation>
    <scope>NUCLEOTIDE SEQUENCE</scope>
</reference>
<evidence type="ECO:0000313" key="2">
    <source>
        <dbReference type="EMBL" id="CAG7832085.1"/>
    </source>
</evidence>
<proteinExistence type="predicted"/>
<dbReference type="Proteomes" id="UP000708208">
    <property type="component" value="Unassembled WGS sequence"/>
</dbReference>
<dbReference type="EMBL" id="CAJVCH010563417">
    <property type="protein sequence ID" value="CAG7832085.1"/>
    <property type="molecule type" value="Genomic_DNA"/>
</dbReference>
<evidence type="ECO:0000313" key="3">
    <source>
        <dbReference type="Proteomes" id="UP000708208"/>
    </source>
</evidence>
<name>A0A8J2M2H8_9HEXA</name>
<evidence type="ECO:0000259" key="1">
    <source>
        <dbReference type="PROSITE" id="PS50181"/>
    </source>
</evidence>
<organism evidence="2 3">
    <name type="scientific">Allacma fusca</name>
    <dbReference type="NCBI Taxonomy" id="39272"/>
    <lineage>
        <taxon>Eukaryota</taxon>
        <taxon>Metazoa</taxon>
        <taxon>Ecdysozoa</taxon>
        <taxon>Arthropoda</taxon>
        <taxon>Hexapoda</taxon>
        <taxon>Collembola</taxon>
        <taxon>Symphypleona</taxon>
        <taxon>Sminthuridae</taxon>
        <taxon>Allacma</taxon>
    </lineage>
</organism>